<dbReference type="AlphaFoldDB" id="A0A521C517"/>
<evidence type="ECO:0000256" key="1">
    <source>
        <dbReference type="ARBA" id="ARBA00023002"/>
    </source>
</evidence>
<feature type="domain" description="FAD-binding" evidence="3">
    <location>
        <begin position="2"/>
        <end position="316"/>
    </location>
</feature>
<dbReference type="GO" id="GO:0004497">
    <property type="term" value="F:monooxygenase activity"/>
    <property type="evidence" value="ECO:0007669"/>
    <property type="project" value="UniProtKB-KW"/>
</dbReference>
<protein>
    <submittedName>
        <fullName evidence="4">2-polyprenyl-6-methoxyphenol hydroxylase</fullName>
    </submittedName>
</protein>
<gene>
    <name evidence="4" type="ORF">SAMN06265348_103227</name>
</gene>
<reference evidence="4 5" key="1">
    <citation type="submission" date="2017-05" db="EMBL/GenBank/DDBJ databases">
        <authorList>
            <person name="Varghese N."/>
            <person name="Submissions S."/>
        </authorList>
    </citation>
    <scope>NUCLEOTIDE SEQUENCE [LARGE SCALE GENOMIC DNA]</scope>
    <source>
        <strain evidence="4 5">DSM 19036</strain>
    </source>
</reference>
<keyword evidence="1" id="KW-0560">Oxidoreductase</keyword>
<proteinExistence type="predicted"/>
<dbReference type="OrthoDB" id="9813770at2"/>
<dbReference type="SUPFAM" id="SSF51905">
    <property type="entry name" value="FAD/NAD(P)-binding domain"/>
    <property type="match status" value="1"/>
</dbReference>
<dbReference type="Proteomes" id="UP000320300">
    <property type="component" value="Unassembled WGS sequence"/>
</dbReference>
<dbReference type="Pfam" id="PF01494">
    <property type="entry name" value="FAD_binding_3"/>
    <property type="match status" value="1"/>
</dbReference>
<dbReference type="PANTHER" id="PTHR13789">
    <property type="entry name" value="MONOOXYGENASE"/>
    <property type="match status" value="1"/>
</dbReference>
<dbReference type="InterPro" id="IPR036188">
    <property type="entry name" value="FAD/NAD-bd_sf"/>
</dbReference>
<evidence type="ECO:0000313" key="4">
    <source>
        <dbReference type="EMBL" id="SMO54546.1"/>
    </source>
</evidence>
<keyword evidence="2" id="KW-0503">Monooxygenase</keyword>
<dbReference type="PRINTS" id="PR00420">
    <property type="entry name" value="RNGMNOXGNASE"/>
</dbReference>
<sequence length="367" mass="40929">MKIVILGGGIAGLCMGIYLHQNQIDFSINEKQTYPAVGGHAFLMHHDGFAVLQEITAHTDCVLPGRKIDTFICKDPQGIVVTEQSLDDWQCFKRTELLDGLMEMLPLANVHNGRIFSHFKYDGNKIIAAAFLNGELEYGDIFVGADGANSAVRREIFGEVKFKPGKVKELVGIVTHPGLAADLQGKFTKFQQNDKGLSFGVIPTSETELVWFMQYDPALGDVSEVARVRNSSTYPDALSTHCNTLLKDFPVEVQALLAVNDFTTTYVWNTQDFDLLPDFHYQNVVLIGDAAHVALPFTSSGTTNAVKDAKILLQCLQSYDRYQLAFREYYCIRAEHVEQHIRLGRVLRDAFLDPLAKLQVPLISRKG</sequence>
<keyword evidence="5" id="KW-1185">Reference proteome</keyword>
<dbReference type="RefSeq" id="WP_142527427.1">
    <property type="nucleotide sequence ID" value="NZ_CBCSJO010000004.1"/>
</dbReference>
<dbReference type="EMBL" id="FXTN01000003">
    <property type="protein sequence ID" value="SMO54546.1"/>
    <property type="molecule type" value="Genomic_DNA"/>
</dbReference>
<evidence type="ECO:0000256" key="2">
    <source>
        <dbReference type="ARBA" id="ARBA00023033"/>
    </source>
</evidence>
<organism evidence="4 5">
    <name type="scientific">Pedobacter westerhofensis</name>
    <dbReference type="NCBI Taxonomy" id="425512"/>
    <lineage>
        <taxon>Bacteria</taxon>
        <taxon>Pseudomonadati</taxon>
        <taxon>Bacteroidota</taxon>
        <taxon>Sphingobacteriia</taxon>
        <taxon>Sphingobacteriales</taxon>
        <taxon>Sphingobacteriaceae</taxon>
        <taxon>Pedobacter</taxon>
    </lineage>
</organism>
<accession>A0A521C517</accession>
<evidence type="ECO:0000313" key="5">
    <source>
        <dbReference type="Proteomes" id="UP000320300"/>
    </source>
</evidence>
<dbReference type="InterPro" id="IPR002938">
    <property type="entry name" value="FAD-bd"/>
</dbReference>
<dbReference type="PANTHER" id="PTHR13789:SF309">
    <property type="entry name" value="PUTATIVE (AFU_ORTHOLOGUE AFUA_6G14510)-RELATED"/>
    <property type="match status" value="1"/>
</dbReference>
<dbReference type="InterPro" id="IPR050493">
    <property type="entry name" value="FAD-dep_Monooxygenase_BioMet"/>
</dbReference>
<name>A0A521C517_9SPHI</name>
<dbReference type="Gene3D" id="3.50.50.60">
    <property type="entry name" value="FAD/NAD(P)-binding domain"/>
    <property type="match status" value="1"/>
</dbReference>
<evidence type="ECO:0000259" key="3">
    <source>
        <dbReference type="Pfam" id="PF01494"/>
    </source>
</evidence>
<dbReference type="GO" id="GO:0071949">
    <property type="term" value="F:FAD binding"/>
    <property type="evidence" value="ECO:0007669"/>
    <property type="project" value="InterPro"/>
</dbReference>